<evidence type="ECO:0000313" key="1">
    <source>
        <dbReference type="EMBL" id="MEZ0491450.1"/>
    </source>
</evidence>
<accession>A0ABV4HYG1</accession>
<protein>
    <submittedName>
        <fullName evidence="1">Uncharacterized protein</fullName>
    </submittedName>
</protein>
<gene>
    <name evidence="1" type="ORF">AB2L28_04290</name>
</gene>
<evidence type="ECO:0000313" key="2">
    <source>
        <dbReference type="Proteomes" id="UP001566476"/>
    </source>
</evidence>
<organism evidence="1 2">
    <name type="scientific">Kineococcus mangrovi</name>
    <dbReference type="NCBI Taxonomy" id="1660183"/>
    <lineage>
        <taxon>Bacteria</taxon>
        <taxon>Bacillati</taxon>
        <taxon>Actinomycetota</taxon>
        <taxon>Actinomycetes</taxon>
        <taxon>Kineosporiales</taxon>
        <taxon>Kineosporiaceae</taxon>
        <taxon>Kineococcus</taxon>
    </lineage>
</organism>
<comment type="caution">
    <text evidence="1">The sequence shown here is derived from an EMBL/GenBank/DDBJ whole genome shotgun (WGS) entry which is preliminary data.</text>
</comment>
<proteinExistence type="predicted"/>
<keyword evidence="2" id="KW-1185">Reference proteome</keyword>
<reference evidence="1 2" key="1">
    <citation type="submission" date="2024-07" db="EMBL/GenBank/DDBJ databases">
        <authorList>
            <person name="Thanompreechachai J."/>
            <person name="Duangmal K."/>
        </authorList>
    </citation>
    <scope>NUCLEOTIDE SEQUENCE [LARGE SCALE GENOMIC DNA]</scope>
    <source>
        <strain evidence="1 2">TBRC 1896</strain>
    </source>
</reference>
<name>A0ABV4HYG1_9ACTN</name>
<sequence>MTSFAEELAAQTDLSRLQLADGHARGDDDLVETARARLAELEDLRLLHSPELLPLLSPAGGQW</sequence>
<dbReference type="RefSeq" id="WP_370717494.1">
    <property type="nucleotide sequence ID" value="NZ_JBGGTQ010000002.1"/>
</dbReference>
<dbReference type="EMBL" id="JBGGTQ010000002">
    <property type="protein sequence ID" value="MEZ0491450.1"/>
    <property type="molecule type" value="Genomic_DNA"/>
</dbReference>
<dbReference type="Proteomes" id="UP001566476">
    <property type="component" value="Unassembled WGS sequence"/>
</dbReference>